<evidence type="ECO:0000313" key="3">
    <source>
        <dbReference type="Proteomes" id="UP000035963"/>
    </source>
</evidence>
<keyword evidence="1" id="KW-0812">Transmembrane</keyword>
<dbReference type="OrthoDB" id="9002313at2"/>
<keyword evidence="1" id="KW-0472">Membrane</keyword>
<sequence length="158" mass="18006">MVWRYKNRWFRRWLVLIIFWAVPVMIVAVNEIREQLAYDAQDLARIQSAWIFTDAQHAAPTASRCHGSLDEARIAGCPQDVLAANAAKNQDAVEEYSIRRSVLFGYLWHAFVGYWIVPAVTLFLLGAVIGVIRRSLRRPPTKKQDAKPASESTRIAKP</sequence>
<organism evidence="2 3">
    <name type="scientific">Caballeronia mineralivorans PML1(12)</name>
    <dbReference type="NCBI Taxonomy" id="908627"/>
    <lineage>
        <taxon>Bacteria</taxon>
        <taxon>Pseudomonadati</taxon>
        <taxon>Pseudomonadota</taxon>
        <taxon>Betaproteobacteria</taxon>
        <taxon>Burkholderiales</taxon>
        <taxon>Burkholderiaceae</taxon>
        <taxon>Caballeronia</taxon>
    </lineage>
</organism>
<feature type="transmembrane region" description="Helical" evidence="1">
    <location>
        <begin position="12"/>
        <end position="29"/>
    </location>
</feature>
<proteinExistence type="predicted"/>
<name>A0A0J1CKC8_9BURK</name>
<accession>A0A0J1CKC8</accession>
<feature type="transmembrane region" description="Helical" evidence="1">
    <location>
        <begin position="106"/>
        <end position="132"/>
    </location>
</feature>
<keyword evidence="1" id="KW-1133">Transmembrane helix</keyword>
<dbReference type="Proteomes" id="UP000035963">
    <property type="component" value="Unassembled WGS sequence"/>
</dbReference>
<evidence type="ECO:0000313" key="2">
    <source>
        <dbReference type="EMBL" id="KLU21009.1"/>
    </source>
</evidence>
<reference evidence="2 3" key="1">
    <citation type="journal article" date="2015" name="Genome Announc.">
        <title>Draft Genome Sequence of Burkholderia sp. Strain PML1(12), an Ectomycorrhizosphere-Inhabiting Bacterium with Effective Mineral-Weathering Ability.</title>
        <authorList>
            <person name="Uroz S."/>
            <person name="Oger P."/>
        </authorList>
    </citation>
    <scope>NUCLEOTIDE SEQUENCE [LARGE SCALE GENOMIC DNA]</scope>
    <source>
        <strain evidence="3">PML1(12)</strain>
    </source>
</reference>
<dbReference type="RefSeq" id="WP_047897320.1">
    <property type="nucleotide sequence ID" value="NZ_AEJF01000230.1"/>
</dbReference>
<dbReference type="PATRIC" id="fig|908627.4.peg.8447"/>
<dbReference type="EMBL" id="AEJF01000230">
    <property type="protein sequence ID" value="KLU21009.1"/>
    <property type="molecule type" value="Genomic_DNA"/>
</dbReference>
<comment type="caution">
    <text evidence="2">The sequence shown here is derived from an EMBL/GenBank/DDBJ whole genome shotgun (WGS) entry which is preliminary data.</text>
</comment>
<keyword evidence="3" id="KW-1185">Reference proteome</keyword>
<evidence type="ECO:0000256" key="1">
    <source>
        <dbReference type="SAM" id="Phobius"/>
    </source>
</evidence>
<dbReference type="AlphaFoldDB" id="A0A0J1CKC8"/>
<protein>
    <submittedName>
        <fullName evidence="2">Membrane protein</fullName>
    </submittedName>
</protein>
<gene>
    <name evidence="2" type="ORF">EOS_37680</name>
</gene>